<dbReference type="PROSITE" id="PS00975">
    <property type="entry name" value="NMT_1"/>
    <property type="match status" value="1"/>
</dbReference>
<evidence type="ECO:0000259" key="9">
    <source>
        <dbReference type="Pfam" id="PF02799"/>
    </source>
</evidence>
<sequence>MYSEQQIVEINFLCVHKKLRQKRLAPVLIKEITRRVNLFEIFQAVYTAGCYLPKPLCTSRYYHRNLNPKKLIDVGFSYLPRDTTMARQIKNYQVPKETFIKGFRKMEMKDCKQVLKLLNDYFKMKNLEFYPVFTLGDIKHWFLPIENVVYTYVVENPKTHLIDQFVSFYNLPSSIIKHPVHKILNAAYLFYYVPKKFDENESPREGEEDISIWEGKYLKELMKDALISAKLADFDVFNCLDILDNHLFLDELKFGRGDGSLHYYMYNYRCRNVLPEKLGLVML</sequence>
<dbReference type="EC" id="2.3.1.97" evidence="2 6"/>
<evidence type="ECO:0000259" key="8">
    <source>
        <dbReference type="Pfam" id="PF01233"/>
    </source>
</evidence>
<evidence type="ECO:0000313" key="11">
    <source>
        <dbReference type="Proteomes" id="UP001211065"/>
    </source>
</evidence>
<dbReference type="EMBL" id="JADGJW010000259">
    <property type="protein sequence ID" value="KAJ3220982.1"/>
    <property type="molecule type" value="Genomic_DNA"/>
</dbReference>
<comment type="caution">
    <text evidence="10">The sequence shown here is derived from an EMBL/GenBank/DDBJ whole genome shotgun (WGS) entry which is preliminary data.</text>
</comment>
<gene>
    <name evidence="10" type="ORF">HK099_003851</name>
</gene>
<dbReference type="PANTHER" id="PTHR11377">
    <property type="entry name" value="N-MYRISTOYL TRANSFERASE"/>
    <property type="match status" value="1"/>
</dbReference>
<comment type="catalytic activity">
    <reaction evidence="6">
        <text>N-terminal glycyl-[protein] + tetradecanoyl-CoA = N-tetradecanoylglycyl-[protein] + CoA + H(+)</text>
        <dbReference type="Rhea" id="RHEA:15521"/>
        <dbReference type="Rhea" id="RHEA-COMP:12666"/>
        <dbReference type="Rhea" id="RHEA-COMP:12667"/>
        <dbReference type="ChEBI" id="CHEBI:15378"/>
        <dbReference type="ChEBI" id="CHEBI:57287"/>
        <dbReference type="ChEBI" id="CHEBI:57385"/>
        <dbReference type="ChEBI" id="CHEBI:64723"/>
        <dbReference type="ChEBI" id="CHEBI:133050"/>
        <dbReference type="EC" id="2.3.1.97"/>
    </reaction>
</comment>
<dbReference type="Pfam" id="PF02799">
    <property type="entry name" value="NMT_C"/>
    <property type="match status" value="1"/>
</dbReference>
<keyword evidence="4 6" id="KW-0808">Transferase</keyword>
<evidence type="ECO:0000256" key="4">
    <source>
        <dbReference type="ARBA" id="ARBA00022679"/>
    </source>
</evidence>
<accession>A0AAD5U4D1</accession>
<dbReference type="GO" id="GO:0004379">
    <property type="term" value="F:glycylpeptide N-tetradecanoyltransferase activity"/>
    <property type="evidence" value="ECO:0007669"/>
    <property type="project" value="UniProtKB-EC"/>
</dbReference>
<dbReference type="Pfam" id="PF01233">
    <property type="entry name" value="NMT"/>
    <property type="match status" value="1"/>
</dbReference>
<protein>
    <recommendedName>
        <fullName evidence="3 6">Glycylpeptide N-tetradecanoyltransferase</fullName>
        <ecNumber evidence="2 6">2.3.1.97</ecNumber>
    </recommendedName>
</protein>
<keyword evidence="5 6" id="KW-0012">Acyltransferase</keyword>
<evidence type="ECO:0000256" key="6">
    <source>
        <dbReference type="RuleBase" id="RU000586"/>
    </source>
</evidence>
<dbReference type="InterPro" id="IPR022677">
    <property type="entry name" value="NMT_C"/>
</dbReference>
<evidence type="ECO:0000256" key="3">
    <source>
        <dbReference type="ARBA" id="ARBA00022240"/>
    </source>
</evidence>
<feature type="domain" description="Glycylpeptide N-tetradecanoyltransferase C-terminal" evidence="9">
    <location>
        <begin position="73"/>
        <end position="273"/>
    </location>
</feature>
<dbReference type="PROSITE" id="PS00976">
    <property type="entry name" value="NMT_2"/>
    <property type="match status" value="1"/>
</dbReference>
<comment type="similarity">
    <text evidence="1 7">Belongs to the NMT family.</text>
</comment>
<organism evidence="10 11">
    <name type="scientific">Clydaea vesicula</name>
    <dbReference type="NCBI Taxonomy" id="447962"/>
    <lineage>
        <taxon>Eukaryota</taxon>
        <taxon>Fungi</taxon>
        <taxon>Fungi incertae sedis</taxon>
        <taxon>Chytridiomycota</taxon>
        <taxon>Chytridiomycota incertae sedis</taxon>
        <taxon>Chytridiomycetes</taxon>
        <taxon>Lobulomycetales</taxon>
        <taxon>Lobulomycetaceae</taxon>
        <taxon>Clydaea</taxon>
    </lineage>
</organism>
<dbReference type="GO" id="GO:0005737">
    <property type="term" value="C:cytoplasm"/>
    <property type="evidence" value="ECO:0007669"/>
    <property type="project" value="TreeGrafter"/>
</dbReference>
<dbReference type="InterPro" id="IPR000903">
    <property type="entry name" value="NMT"/>
</dbReference>
<proteinExistence type="inferred from homology"/>
<name>A0AAD5U4D1_9FUNG</name>
<evidence type="ECO:0000256" key="5">
    <source>
        <dbReference type="ARBA" id="ARBA00023315"/>
    </source>
</evidence>
<keyword evidence="11" id="KW-1185">Reference proteome</keyword>
<evidence type="ECO:0000256" key="1">
    <source>
        <dbReference type="ARBA" id="ARBA00009469"/>
    </source>
</evidence>
<dbReference type="Proteomes" id="UP001211065">
    <property type="component" value="Unassembled WGS sequence"/>
</dbReference>
<dbReference type="InterPro" id="IPR022676">
    <property type="entry name" value="NMT_N"/>
</dbReference>
<comment type="function">
    <text evidence="6">Adds a myristoyl group to the N-terminal glycine residue of certain cellular proteins.</text>
</comment>
<feature type="domain" description="Glycylpeptide N-tetradecanoyltransferase N-terminal" evidence="8">
    <location>
        <begin position="4"/>
        <end position="58"/>
    </location>
</feature>
<evidence type="ECO:0000256" key="7">
    <source>
        <dbReference type="RuleBase" id="RU004178"/>
    </source>
</evidence>
<dbReference type="InterPro" id="IPR022678">
    <property type="entry name" value="NMT_CS"/>
</dbReference>
<reference evidence="10" key="1">
    <citation type="submission" date="2020-05" db="EMBL/GenBank/DDBJ databases">
        <title>Phylogenomic resolution of chytrid fungi.</title>
        <authorList>
            <person name="Stajich J.E."/>
            <person name="Amses K."/>
            <person name="Simmons R."/>
            <person name="Seto K."/>
            <person name="Myers J."/>
            <person name="Bonds A."/>
            <person name="Quandt C.A."/>
            <person name="Barry K."/>
            <person name="Liu P."/>
            <person name="Grigoriev I."/>
            <person name="Longcore J.E."/>
            <person name="James T.Y."/>
        </authorList>
    </citation>
    <scope>NUCLEOTIDE SEQUENCE</scope>
    <source>
        <strain evidence="10">JEL0476</strain>
    </source>
</reference>
<dbReference type="AlphaFoldDB" id="A0AAD5U4D1"/>
<dbReference type="Gene3D" id="3.40.630.170">
    <property type="match status" value="1"/>
</dbReference>
<evidence type="ECO:0000256" key="2">
    <source>
        <dbReference type="ARBA" id="ARBA00012923"/>
    </source>
</evidence>
<evidence type="ECO:0000313" key="10">
    <source>
        <dbReference type="EMBL" id="KAJ3220982.1"/>
    </source>
</evidence>
<dbReference type="PANTHER" id="PTHR11377:SF5">
    <property type="entry name" value="GLYCYLPEPTIDE N-TETRADECANOYLTRANSFERASE"/>
    <property type="match status" value="1"/>
</dbReference>
<dbReference type="SUPFAM" id="SSF55729">
    <property type="entry name" value="Acyl-CoA N-acyltransferases (Nat)"/>
    <property type="match status" value="2"/>
</dbReference>
<dbReference type="InterPro" id="IPR016181">
    <property type="entry name" value="Acyl_CoA_acyltransferase"/>
</dbReference>